<dbReference type="CDD" id="cd06529">
    <property type="entry name" value="S24_LexA-like"/>
    <property type="match status" value="1"/>
</dbReference>
<evidence type="ECO:0000256" key="7">
    <source>
        <dbReference type="RuleBase" id="RU003991"/>
    </source>
</evidence>
<dbReference type="SUPFAM" id="SSF51306">
    <property type="entry name" value="LexA/Signal peptidase"/>
    <property type="match status" value="1"/>
</dbReference>
<organism evidence="10 11">
    <name type="scientific">Candidatus Nomurabacteria bacterium GW2011_GWC2_42_20</name>
    <dbReference type="NCBI Taxonomy" id="1618756"/>
    <lineage>
        <taxon>Bacteria</taxon>
        <taxon>Candidatus Nomuraibacteriota</taxon>
    </lineage>
</organism>
<dbReference type="Proteomes" id="UP000034704">
    <property type="component" value="Unassembled WGS sequence"/>
</dbReference>
<evidence type="ECO:0000256" key="6">
    <source>
        <dbReference type="ARBA" id="ARBA00023236"/>
    </source>
</evidence>
<keyword evidence="2" id="KW-0227">DNA damage</keyword>
<feature type="domain" description="Helicase ATP-binding" evidence="9">
    <location>
        <begin position="167"/>
        <end position="303"/>
    </location>
</feature>
<evidence type="ECO:0000259" key="8">
    <source>
        <dbReference type="PROSITE" id="PS50164"/>
    </source>
</evidence>
<keyword evidence="3 7" id="KW-0378">Hydrolase</keyword>
<evidence type="ECO:0000256" key="2">
    <source>
        <dbReference type="ARBA" id="ARBA00022763"/>
    </source>
</evidence>
<reference evidence="10 11" key="1">
    <citation type="journal article" date="2015" name="Nature">
        <title>rRNA introns, odd ribosomes, and small enigmatic genomes across a large radiation of phyla.</title>
        <authorList>
            <person name="Brown C.T."/>
            <person name="Hug L.A."/>
            <person name="Thomas B.C."/>
            <person name="Sharon I."/>
            <person name="Castelle C.J."/>
            <person name="Singh A."/>
            <person name="Wilkins M.J."/>
            <person name="Williams K.H."/>
            <person name="Banfield J.F."/>
        </authorList>
    </citation>
    <scope>NUCLEOTIDE SEQUENCE [LARGE SCALE GENOMIC DNA]</scope>
</reference>
<dbReference type="Pfam" id="PF00717">
    <property type="entry name" value="Peptidase_S24"/>
    <property type="match status" value="1"/>
</dbReference>
<evidence type="ECO:0000256" key="4">
    <source>
        <dbReference type="ARBA" id="ARBA00022813"/>
    </source>
</evidence>
<dbReference type="SUPFAM" id="SSF52540">
    <property type="entry name" value="P-loop containing nucleoside triphosphate hydrolases"/>
    <property type="match status" value="1"/>
</dbReference>
<dbReference type="PANTHER" id="PTHR33516">
    <property type="entry name" value="LEXA REPRESSOR"/>
    <property type="match status" value="1"/>
</dbReference>
<dbReference type="InterPro" id="IPR000305">
    <property type="entry name" value="GIY-YIG_endonuc"/>
</dbReference>
<dbReference type="InterPro" id="IPR014001">
    <property type="entry name" value="Helicase_ATP-bd"/>
</dbReference>
<dbReference type="GO" id="GO:0006281">
    <property type="term" value="P:DNA repair"/>
    <property type="evidence" value="ECO:0007669"/>
    <property type="project" value="UniProtKB-KW"/>
</dbReference>
<dbReference type="Gene3D" id="2.10.109.10">
    <property type="entry name" value="Umud Fragment, subunit A"/>
    <property type="match status" value="1"/>
</dbReference>
<dbReference type="SMART" id="SM00487">
    <property type="entry name" value="DEXDc"/>
    <property type="match status" value="1"/>
</dbReference>
<dbReference type="AlphaFoldDB" id="A0A0G0ZI33"/>
<dbReference type="PROSITE" id="PS50164">
    <property type="entry name" value="GIY_YIG"/>
    <property type="match status" value="1"/>
</dbReference>
<dbReference type="PATRIC" id="fig|1618756.3.peg.34"/>
<evidence type="ECO:0008006" key="12">
    <source>
        <dbReference type="Google" id="ProtNLM"/>
    </source>
</evidence>
<comment type="similarity">
    <text evidence="1 7">Belongs to the peptidase S24 family.</text>
</comment>
<dbReference type="STRING" id="1618756.UV12_C0001G0034"/>
<evidence type="ECO:0000256" key="5">
    <source>
        <dbReference type="ARBA" id="ARBA00023204"/>
    </source>
</evidence>
<dbReference type="PROSITE" id="PS51192">
    <property type="entry name" value="HELICASE_ATP_BIND_1"/>
    <property type="match status" value="1"/>
</dbReference>
<evidence type="ECO:0000313" key="11">
    <source>
        <dbReference type="Proteomes" id="UP000034704"/>
    </source>
</evidence>
<dbReference type="PANTHER" id="PTHR33516:SF2">
    <property type="entry name" value="LEXA REPRESSOR-RELATED"/>
    <property type="match status" value="1"/>
</dbReference>
<proteinExistence type="inferred from homology"/>
<dbReference type="GO" id="GO:0006355">
    <property type="term" value="P:regulation of DNA-templated transcription"/>
    <property type="evidence" value="ECO:0007669"/>
    <property type="project" value="InterPro"/>
</dbReference>
<dbReference type="GO" id="GO:0003677">
    <property type="term" value="F:DNA binding"/>
    <property type="evidence" value="ECO:0007669"/>
    <property type="project" value="InterPro"/>
</dbReference>
<dbReference type="Pfam" id="PF09848">
    <property type="entry name" value="SLFN-g3_helicase"/>
    <property type="match status" value="1"/>
</dbReference>
<dbReference type="GO" id="GO:0016787">
    <property type="term" value="F:hydrolase activity"/>
    <property type="evidence" value="ECO:0007669"/>
    <property type="project" value="UniProtKB-KW"/>
</dbReference>
<dbReference type="PRINTS" id="PR00726">
    <property type="entry name" value="LEXASERPTASE"/>
</dbReference>
<dbReference type="EMBL" id="LCDG01000001">
    <property type="protein sequence ID" value="KKS48339.1"/>
    <property type="molecule type" value="Genomic_DNA"/>
</dbReference>
<dbReference type="GO" id="GO:0009432">
    <property type="term" value="P:SOS response"/>
    <property type="evidence" value="ECO:0007669"/>
    <property type="project" value="UniProtKB-KW"/>
</dbReference>
<dbReference type="InterPro" id="IPR006197">
    <property type="entry name" value="Peptidase_S24_LexA"/>
</dbReference>
<dbReference type="InterPro" id="IPR027417">
    <property type="entry name" value="P-loop_NTPase"/>
</dbReference>
<keyword evidence="4 7" id="KW-0068">Autocatalytic cleavage</keyword>
<name>A0A0G0ZI33_9BACT</name>
<dbReference type="InterPro" id="IPR050077">
    <property type="entry name" value="LexA_repressor"/>
</dbReference>
<evidence type="ECO:0000256" key="3">
    <source>
        <dbReference type="ARBA" id="ARBA00022801"/>
    </source>
</evidence>
<dbReference type="InterPro" id="IPR018647">
    <property type="entry name" value="SLFN_3-like_DNA/RNA_helicase"/>
</dbReference>
<keyword evidence="6" id="KW-0742">SOS response</keyword>
<keyword evidence="5" id="KW-0234">DNA repair</keyword>
<dbReference type="InterPro" id="IPR015927">
    <property type="entry name" value="Peptidase_S24_S26A/B/C"/>
</dbReference>
<sequence length="673" mass="77984">MSEIKTFQFDKDKFEQIRSYKFGRNWPVVYVIEDGKELYIGETTSVYSRSKQHHENPDRAKLNRIHIITDDEYNKSATLDIESLLIQYISAEGTFKIQNGNDGLRNHNYFDKEKYRAKFESTWEKLKEMALVKQDLVQIKNSDLFKYSPYKALTEDQLMVVKCISKNLEANKEKTYIINGKPGTGKTILAVYLIKYLKENKKTKHLNVALVVPMTSLRKTIRKVFSKVAGLKSSMVVGPNEVVNKNYDILIVDEAHRLKQRKNIANYRSFDITNKKLGFDNSGTELDWIMKSSKQQIFFYDKNQTIRPTDVRPDKFNKLGAIHYDLVSQQRISAGEEYINFIDDLFDLKDLRKYTFPDYDFQIYDDIHKMVEDIKNKDAEMKLCRMVAGYAWPWNSKKNINNHDIEIDGLKMFWNSTNQDWVNSKNAINEVGCIHTVQGYDLNYIGVIIGPEISYDEGNRKLIVNPDNYLDANGWKGINDPDELERYIINIYKTLLTRGIKGAYVYIVDKKLAKYFRDNIKLNRQISNTAAKEKIVSPYAIEMISVPLLGMAPCGAPFNAEENTDEMILVPKSKIQRGIEYFILRATGDSMNKVGINDGDLVLCKQKLTAHENDKVVALIGDRVTIKEFHRDGAQIVLRPRSTNPEHRDIYPDEDVQVQGIVLEVINRFEYEE</sequence>
<protein>
    <recommendedName>
        <fullName evidence="12">GIY-YIG domain-containing protein</fullName>
    </recommendedName>
</protein>
<dbReference type="CDD" id="cd10439">
    <property type="entry name" value="GIY-YIG_COG3410"/>
    <property type="match status" value="1"/>
</dbReference>
<evidence type="ECO:0000313" key="10">
    <source>
        <dbReference type="EMBL" id="KKS48339.1"/>
    </source>
</evidence>
<comment type="caution">
    <text evidence="10">The sequence shown here is derived from an EMBL/GenBank/DDBJ whole genome shotgun (WGS) entry which is preliminary data.</text>
</comment>
<feature type="domain" description="GIY-YIG" evidence="8">
    <location>
        <begin position="25"/>
        <end position="98"/>
    </location>
</feature>
<dbReference type="InterPro" id="IPR039418">
    <property type="entry name" value="LexA-like"/>
</dbReference>
<dbReference type="Gene3D" id="3.40.50.300">
    <property type="entry name" value="P-loop containing nucleotide triphosphate hydrolases"/>
    <property type="match status" value="1"/>
</dbReference>
<evidence type="ECO:0000256" key="1">
    <source>
        <dbReference type="ARBA" id="ARBA00007484"/>
    </source>
</evidence>
<accession>A0A0G0ZI33</accession>
<gene>
    <name evidence="10" type="ORF">UV12_C0001G0034</name>
</gene>
<dbReference type="InterPro" id="IPR036286">
    <property type="entry name" value="LexA/Signal_pep-like_sf"/>
</dbReference>
<evidence type="ECO:0000259" key="9">
    <source>
        <dbReference type="PROSITE" id="PS51192"/>
    </source>
</evidence>